<dbReference type="PANTHER" id="PTHR31760">
    <property type="entry name" value="S-ADENOSYL-L-METHIONINE-DEPENDENT METHYLTRANSFERASES SUPERFAMILY PROTEIN"/>
    <property type="match status" value="1"/>
</dbReference>
<evidence type="ECO:0000256" key="3">
    <source>
        <dbReference type="ARBA" id="ARBA00022603"/>
    </source>
</evidence>
<feature type="binding site" evidence="6">
    <location>
        <position position="71"/>
    </location>
    <ligand>
        <name>S-adenosyl-L-methionine</name>
        <dbReference type="ChEBI" id="CHEBI:59789"/>
    </ligand>
</feature>
<keyword evidence="1 6" id="KW-0963">Cytoplasm</keyword>
<dbReference type="InterPro" id="IPR003682">
    <property type="entry name" value="rRNA_ssu_MeTfrase_G"/>
</dbReference>
<dbReference type="RefSeq" id="WP_344705462.1">
    <property type="nucleotide sequence ID" value="NZ_BAABBQ010000001.1"/>
</dbReference>
<keyword evidence="4 6" id="KW-0808">Transferase</keyword>
<keyword evidence="3 6" id="KW-0489">Methyltransferase</keyword>
<comment type="caution">
    <text evidence="6">Lacks conserved residue(s) required for the propagation of feature annotation.</text>
</comment>
<dbReference type="CDD" id="cd02440">
    <property type="entry name" value="AdoMet_MTases"/>
    <property type="match status" value="1"/>
</dbReference>
<dbReference type="Gene3D" id="3.40.50.150">
    <property type="entry name" value="Vaccinia Virus protein VP39"/>
    <property type="match status" value="1"/>
</dbReference>
<comment type="catalytic activity">
    <reaction evidence="6">
        <text>guanosine(527) in 16S rRNA + S-adenosyl-L-methionine = N(7)-methylguanosine(527) in 16S rRNA + S-adenosyl-L-homocysteine</text>
        <dbReference type="Rhea" id="RHEA:42732"/>
        <dbReference type="Rhea" id="RHEA-COMP:10209"/>
        <dbReference type="Rhea" id="RHEA-COMP:10210"/>
        <dbReference type="ChEBI" id="CHEBI:57856"/>
        <dbReference type="ChEBI" id="CHEBI:59789"/>
        <dbReference type="ChEBI" id="CHEBI:74269"/>
        <dbReference type="ChEBI" id="CHEBI:74480"/>
        <dbReference type="EC" id="2.1.1.170"/>
    </reaction>
</comment>
<feature type="binding site" evidence="6">
    <location>
        <position position="134"/>
    </location>
    <ligand>
        <name>S-adenosyl-L-methionine</name>
        <dbReference type="ChEBI" id="CHEBI:59789"/>
    </ligand>
</feature>
<comment type="function">
    <text evidence="6">Specifically methylates the N7 position of guanine in position 527 of 16S rRNA.</text>
</comment>
<keyword evidence="2 6" id="KW-0698">rRNA processing</keyword>
<comment type="similarity">
    <text evidence="6">Belongs to the methyltransferase superfamily. RNA methyltransferase RsmG family.</text>
</comment>
<comment type="subcellular location">
    <subcellularLocation>
        <location evidence="6">Cytoplasm</location>
    </subcellularLocation>
</comment>
<evidence type="ECO:0000256" key="1">
    <source>
        <dbReference type="ARBA" id="ARBA00022490"/>
    </source>
</evidence>
<feature type="binding site" evidence="6">
    <location>
        <position position="76"/>
    </location>
    <ligand>
        <name>S-adenosyl-L-methionine</name>
        <dbReference type="ChEBI" id="CHEBI:59789"/>
    </ligand>
</feature>
<reference evidence="8" key="1">
    <citation type="journal article" date="2019" name="Int. J. Syst. Evol. Microbiol.">
        <title>The Global Catalogue of Microorganisms (GCM) 10K type strain sequencing project: providing services to taxonomists for standard genome sequencing and annotation.</title>
        <authorList>
            <consortium name="The Broad Institute Genomics Platform"/>
            <consortium name="The Broad Institute Genome Sequencing Center for Infectious Disease"/>
            <person name="Wu L."/>
            <person name="Ma J."/>
        </authorList>
    </citation>
    <scope>NUCLEOTIDE SEQUENCE [LARGE SCALE GENOMIC DNA]</scope>
    <source>
        <strain evidence="8">JCM 17563</strain>
    </source>
</reference>
<dbReference type="Pfam" id="PF02527">
    <property type="entry name" value="GidB"/>
    <property type="match status" value="1"/>
</dbReference>
<dbReference type="EMBL" id="BAABBQ010000001">
    <property type="protein sequence ID" value="GAA4008321.1"/>
    <property type="molecule type" value="Genomic_DNA"/>
</dbReference>
<dbReference type="SUPFAM" id="SSF53335">
    <property type="entry name" value="S-adenosyl-L-methionine-dependent methyltransferases"/>
    <property type="match status" value="1"/>
</dbReference>
<keyword evidence="5 6" id="KW-0949">S-adenosyl-L-methionine</keyword>
<proteinExistence type="inferred from homology"/>
<evidence type="ECO:0000313" key="8">
    <source>
        <dbReference type="Proteomes" id="UP001500235"/>
    </source>
</evidence>
<gene>
    <name evidence="6 7" type="primary">rsmG</name>
    <name evidence="7" type="ORF">GCM10022280_01310</name>
</gene>
<dbReference type="HAMAP" id="MF_00074">
    <property type="entry name" value="16SrRNA_methyltr_G"/>
    <property type="match status" value="1"/>
</dbReference>
<keyword evidence="8" id="KW-1185">Reference proteome</keyword>
<sequence>MIGELQDVIAGPVSRETESKLKQYAALLLEENERQNLISRASVDALWPRHLLDSAQLLALGRREARWLDIGSGPGLPGMVLAILGVSRITLVEPRRLRTDFLSRCVEKLSLDNVEIVTGKVEQLSGSFDVITARAVASLERLFEIGAPLMTRAGRWVLPKGRSAVKELEQAQRTWQGTFELMPSRTDPDARILVASGVRRRARRG</sequence>
<dbReference type="InterPro" id="IPR029063">
    <property type="entry name" value="SAM-dependent_MTases_sf"/>
</dbReference>
<evidence type="ECO:0000256" key="4">
    <source>
        <dbReference type="ARBA" id="ARBA00022679"/>
    </source>
</evidence>
<feature type="binding site" evidence="6">
    <location>
        <begin position="121"/>
        <end position="122"/>
    </location>
    <ligand>
        <name>S-adenosyl-L-methionine</name>
        <dbReference type="ChEBI" id="CHEBI:59789"/>
    </ligand>
</feature>
<accession>A0ABP7S8J0</accession>
<evidence type="ECO:0000256" key="5">
    <source>
        <dbReference type="ARBA" id="ARBA00022691"/>
    </source>
</evidence>
<protein>
    <recommendedName>
        <fullName evidence="6">Ribosomal RNA small subunit methyltransferase G</fullName>
        <ecNumber evidence="6">2.1.1.170</ecNumber>
    </recommendedName>
    <alternativeName>
        <fullName evidence="6">16S rRNA 7-methylguanosine methyltransferase</fullName>
        <shortName evidence="6">16S rRNA m7G methyltransferase</shortName>
    </alternativeName>
</protein>
<evidence type="ECO:0000256" key="6">
    <source>
        <dbReference type="HAMAP-Rule" id="MF_00074"/>
    </source>
</evidence>
<organism evidence="7 8">
    <name type="scientific">Sphingomonas swuensis</name>
    <dbReference type="NCBI Taxonomy" id="977800"/>
    <lineage>
        <taxon>Bacteria</taxon>
        <taxon>Pseudomonadati</taxon>
        <taxon>Pseudomonadota</taxon>
        <taxon>Alphaproteobacteria</taxon>
        <taxon>Sphingomonadales</taxon>
        <taxon>Sphingomonadaceae</taxon>
        <taxon>Sphingomonas</taxon>
    </lineage>
</organism>
<dbReference type="NCBIfam" id="TIGR00138">
    <property type="entry name" value="rsmG_gidB"/>
    <property type="match status" value="1"/>
</dbReference>
<dbReference type="Proteomes" id="UP001500235">
    <property type="component" value="Unassembled WGS sequence"/>
</dbReference>
<dbReference type="PANTHER" id="PTHR31760:SF0">
    <property type="entry name" value="S-ADENOSYL-L-METHIONINE-DEPENDENT METHYLTRANSFERASES SUPERFAMILY PROTEIN"/>
    <property type="match status" value="1"/>
</dbReference>
<evidence type="ECO:0000313" key="7">
    <source>
        <dbReference type="EMBL" id="GAA4008321.1"/>
    </source>
</evidence>
<name>A0ABP7S8J0_9SPHN</name>
<comment type="caution">
    <text evidence="7">The sequence shown here is derived from an EMBL/GenBank/DDBJ whole genome shotgun (WGS) entry which is preliminary data.</text>
</comment>
<dbReference type="EC" id="2.1.1.170" evidence="6"/>
<evidence type="ECO:0000256" key="2">
    <source>
        <dbReference type="ARBA" id="ARBA00022552"/>
    </source>
</evidence>